<dbReference type="InterPro" id="IPR021145">
    <property type="entry name" value="Portal_protein_SPP1_Gp6-like"/>
</dbReference>
<dbReference type="Pfam" id="PF05133">
    <property type="entry name" value="SPP1_portal"/>
    <property type="match status" value="1"/>
</dbReference>
<proteinExistence type="predicted"/>
<dbReference type="RefSeq" id="YP_010754880.1">
    <property type="nucleotide sequence ID" value="NC_073465.1"/>
</dbReference>
<organism evidence="2 3">
    <name type="scientific">Mycobacterium phage MalagasyRose</name>
    <dbReference type="NCBI Taxonomy" id="2599870"/>
    <lineage>
        <taxon>Viruses</taxon>
        <taxon>Duplodnaviria</taxon>
        <taxon>Heunggongvirae</taxon>
        <taxon>Uroviricota</taxon>
        <taxon>Caudoviricetes</taxon>
        <taxon>Malagasyrosevirus</taxon>
        <taxon>Malagasyrosevirus malagasyrose</taxon>
    </lineage>
</organism>
<accession>A0A5J6TEK7</accession>
<keyword evidence="3" id="KW-1185">Reference proteome</keyword>
<protein>
    <submittedName>
        <fullName evidence="2">Portal protein</fullName>
    </submittedName>
</protein>
<reference evidence="2 3" key="1">
    <citation type="submission" date="2019-07" db="EMBL/GenBank/DDBJ databases">
        <authorList>
            <person name="Garlena R.A."/>
            <person name="Russell D.A."/>
            <person name="Pope W.H."/>
            <person name="Jacobs-Sera D."/>
            <person name="Hatfull G.F."/>
        </authorList>
    </citation>
    <scope>NUCLEOTIDE SEQUENCE [LARGE SCALE GENOMIC DNA]</scope>
</reference>
<dbReference type="GeneID" id="80019483"/>
<sequence>MLSRKSAIDMVRHILAGPRPYELERCNRIADALRPWTEANAHQMLRRKGAPIQAIEGLAWASQTNYLPLVVDVYSQAMKVDNYIASSTRKTATPWVWWQRNKMAAQQTGIIRSVLKYGAGYAIALPSLAPPGAEQPSPGVAIRAASPRQLTALYGEPIAWTPGVTPVDDDWPMVALETRGKAMRLIDEEGVHFIGARFVPESALGWKDPMYSNVDNFEYIEARAHNVGVCPVVRFRDHWILDDDEVMGVVEPLIQIQSRIDETVYESLVSQYFTAFTQRWVAGWKPKNDQEALRQAASDTWYFDQKDVKVGQFEQGKPDGYIAMGEAAKRDLSAIGQVPAHQLGMQGLVNISEATLAALENGKEQRAGEMEVSLGESFEQLLRTCGHITGDEEAARDFDAEAKWQDKSARNFAAQIDALGKMFTMLNLPEELLWEDVPGKSKEWVDRAKKLADERREQMLRMPKPAPTEGEFDDADPAVAAAGGE</sequence>
<evidence type="ECO:0000256" key="1">
    <source>
        <dbReference type="SAM" id="MobiDB-lite"/>
    </source>
</evidence>
<dbReference type="Proteomes" id="UP000326279">
    <property type="component" value="Segment"/>
</dbReference>
<evidence type="ECO:0000313" key="3">
    <source>
        <dbReference type="Proteomes" id="UP000326279"/>
    </source>
</evidence>
<name>A0A5J6TEK7_9CAUD</name>
<dbReference type="KEGG" id="vg:80019483"/>
<feature type="region of interest" description="Disordered" evidence="1">
    <location>
        <begin position="455"/>
        <end position="485"/>
    </location>
</feature>
<dbReference type="EMBL" id="MN234170">
    <property type="protein sequence ID" value="QFG08858.1"/>
    <property type="molecule type" value="Genomic_DNA"/>
</dbReference>
<evidence type="ECO:0000313" key="2">
    <source>
        <dbReference type="EMBL" id="QFG08858.1"/>
    </source>
</evidence>
<gene>
    <name evidence="2" type="primary">8</name>
    <name evidence="2" type="ORF">PBI_MALAGASYROSE_8</name>
</gene>